<dbReference type="PRINTS" id="PR00368">
    <property type="entry name" value="FADPNR"/>
</dbReference>
<feature type="domain" description="Dihydroprymidine dehydrogenase" evidence="2">
    <location>
        <begin position="12"/>
        <end position="102"/>
    </location>
</feature>
<name>A0ABR7K3V1_9FIRM</name>
<feature type="domain" description="FAD/NAD(P)-binding" evidence="1">
    <location>
        <begin position="115"/>
        <end position="401"/>
    </location>
</feature>
<dbReference type="SUPFAM" id="SSF46548">
    <property type="entry name" value="alpha-helical ferredoxin"/>
    <property type="match status" value="1"/>
</dbReference>
<evidence type="ECO:0000259" key="2">
    <source>
        <dbReference type="Pfam" id="PF14691"/>
    </source>
</evidence>
<dbReference type="Gene3D" id="3.50.50.60">
    <property type="entry name" value="FAD/NAD(P)-binding domain"/>
    <property type="match status" value="2"/>
</dbReference>
<comment type="caution">
    <text evidence="3">The sequence shown here is derived from an EMBL/GenBank/DDBJ whole genome shotgun (WGS) entry which is preliminary data.</text>
</comment>
<keyword evidence="4" id="KW-1185">Reference proteome</keyword>
<evidence type="ECO:0000313" key="3">
    <source>
        <dbReference type="EMBL" id="MBC6003791.1"/>
    </source>
</evidence>
<dbReference type="SUPFAM" id="SSF51971">
    <property type="entry name" value="Nucleotide-binding domain"/>
    <property type="match status" value="2"/>
</dbReference>
<dbReference type="Gene3D" id="1.10.1060.10">
    <property type="entry name" value="Alpha-helical ferredoxin"/>
    <property type="match status" value="1"/>
</dbReference>
<dbReference type="InterPro" id="IPR009051">
    <property type="entry name" value="Helical_ferredxn"/>
</dbReference>
<dbReference type="PANTHER" id="PTHR42783:SF3">
    <property type="entry name" value="GLUTAMATE SYNTHASE [NADPH] SMALL CHAIN-RELATED"/>
    <property type="match status" value="1"/>
</dbReference>
<reference evidence="3 4" key="1">
    <citation type="submission" date="2020-08" db="EMBL/GenBank/DDBJ databases">
        <authorList>
            <person name="Liu C."/>
            <person name="Sun Q."/>
        </authorList>
    </citation>
    <scope>NUCLEOTIDE SEQUENCE [LARGE SCALE GENOMIC DNA]</scope>
    <source>
        <strain evidence="3 4">NSJ-45</strain>
    </source>
</reference>
<dbReference type="InterPro" id="IPR036188">
    <property type="entry name" value="FAD/NAD-bd_sf"/>
</dbReference>
<dbReference type="PANTHER" id="PTHR42783">
    <property type="entry name" value="GLUTAMATE SYNTHASE [NADPH] SMALL CHAIN"/>
    <property type="match status" value="1"/>
</dbReference>
<gene>
    <name evidence="3" type="ORF">H8891_08250</name>
</gene>
<sequence length="414" mass="45531">MRGGDNLLDLNLEANRCLVCKNARCKNACPINTDIPNVINLYKEGKLKEAGELLFNNNPLSAVCSIVCPHENQCLGNCIRGIKGEPIQFYKIEEEISRKFLEEAKFDKVDKNGKNIAIVGSGPAGLTVALELAKKGYNITVFEKNEQLGGILRYGIPEFRLPREIIDNLVDILKSMGVKFKINSVVGPVLTLDKLFDDGYDAIFIGTGVWNPRRLDIKGESLGHVHYAIDYLRSPQNYDLGDKVVVIGAGNVAMDASRSAKHYSSKDVYVAYRRDFEDMTATKAEIHEAIEEGVQFMTYKAPVKIVNEGIILADTKKVVDENGKTSLITVEDSEKLFKCDSILIAVSQLPRNTIVSNNKGLDVNNRGLIMTDDSGHTTRDGVFACGDVTHGAKTVIEAVVAAKTVANSIDEYLK</sequence>
<accession>A0ABR7K3V1</accession>
<protein>
    <submittedName>
        <fullName evidence="3">NAD(P)-dependent oxidoreductase</fullName>
    </submittedName>
</protein>
<dbReference type="PRINTS" id="PR00469">
    <property type="entry name" value="PNDRDTASEII"/>
</dbReference>
<dbReference type="Pfam" id="PF07992">
    <property type="entry name" value="Pyr_redox_2"/>
    <property type="match status" value="1"/>
</dbReference>
<dbReference type="InterPro" id="IPR023753">
    <property type="entry name" value="FAD/NAD-binding_dom"/>
</dbReference>
<evidence type="ECO:0000313" key="4">
    <source>
        <dbReference type="Proteomes" id="UP000611796"/>
    </source>
</evidence>
<dbReference type="Pfam" id="PF14691">
    <property type="entry name" value="Fer4_20"/>
    <property type="match status" value="1"/>
</dbReference>
<dbReference type="EMBL" id="JACRWD010000002">
    <property type="protein sequence ID" value="MBC6003791.1"/>
    <property type="molecule type" value="Genomic_DNA"/>
</dbReference>
<organism evidence="3 4">
    <name type="scientific">Paeniclostridium hominis</name>
    <dbReference type="NCBI Taxonomy" id="2764329"/>
    <lineage>
        <taxon>Bacteria</taxon>
        <taxon>Bacillati</taxon>
        <taxon>Bacillota</taxon>
        <taxon>Clostridia</taxon>
        <taxon>Peptostreptococcales</taxon>
        <taxon>Peptostreptococcaceae</taxon>
        <taxon>Paeniclostridium</taxon>
    </lineage>
</organism>
<evidence type="ECO:0000259" key="1">
    <source>
        <dbReference type="Pfam" id="PF07992"/>
    </source>
</evidence>
<dbReference type="Proteomes" id="UP000611796">
    <property type="component" value="Unassembled WGS sequence"/>
</dbReference>
<proteinExistence type="predicted"/>
<dbReference type="InterPro" id="IPR028261">
    <property type="entry name" value="DPD_II"/>
</dbReference>